<proteinExistence type="inferred from homology"/>
<evidence type="ECO:0000256" key="3">
    <source>
        <dbReference type="ARBA" id="ARBA00023136"/>
    </source>
</evidence>
<evidence type="ECO:0000259" key="7">
    <source>
        <dbReference type="PROSITE" id="PS51448"/>
    </source>
</evidence>
<comment type="similarity">
    <text evidence="2 6">Belongs to the glycosyl hydrolase 31 family.</text>
</comment>
<dbReference type="Pfam" id="PF01055">
    <property type="entry name" value="Glyco_hydro_31_2nd"/>
    <property type="match status" value="1"/>
</dbReference>
<dbReference type="InterPro" id="IPR044913">
    <property type="entry name" value="P_trefoil_dom_sf"/>
</dbReference>
<dbReference type="Proteomes" id="UP001321473">
    <property type="component" value="Unassembled WGS sequence"/>
</dbReference>
<keyword evidence="4" id="KW-1015">Disulfide bond</keyword>
<dbReference type="SUPFAM" id="SSF51445">
    <property type="entry name" value="(Trans)glycosidases"/>
    <property type="match status" value="1"/>
</dbReference>
<dbReference type="EMBL" id="JARKHS020035152">
    <property type="protein sequence ID" value="KAK8757491.1"/>
    <property type="molecule type" value="Genomic_DNA"/>
</dbReference>
<dbReference type="AlphaFoldDB" id="A0AAQ4D4V1"/>
<dbReference type="GO" id="GO:0004558">
    <property type="term" value="F:alpha-1,4-glucosidase activity"/>
    <property type="evidence" value="ECO:0007669"/>
    <property type="project" value="TreeGrafter"/>
</dbReference>
<evidence type="ECO:0000256" key="2">
    <source>
        <dbReference type="ARBA" id="ARBA00007806"/>
    </source>
</evidence>
<dbReference type="InterPro" id="IPR017853">
    <property type="entry name" value="GH"/>
</dbReference>
<evidence type="ECO:0000313" key="8">
    <source>
        <dbReference type="EMBL" id="KAK8757491.1"/>
    </source>
</evidence>
<dbReference type="SUPFAM" id="SSF74650">
    <property type="entry name" value="Galactose mutarotase-like"/>
    <property type="match status" value="1"/>
</dbReference>
<dbReference type="Gene3D" id="4.10.110.10">
    <property type="entry name" value="Spasmolytic Protein, domain 1"/>
    <property type="match status" value="1"/>
</dbReference>
<name>A0AAQ4D4V1_AMBAM</name>
<dbReference type="PROSITE" id="PS00025">
    <property type="entry name" value="P_TREFOIL_1"/>
    <property type="match status" value="1"/>
</dbReference>
<dbReference type="GO" id="GO:0005975">
    <property type="term" value="P:carbohydrate metabolic process"/>
    <property type="evidence" value="ECO:0007669"/>
    <property type="project" value="InterPro"/>
</dbReference>
<reference evidence="8 9" key="1">
    <citation type="journal article" date="2023" name="Arcadia Sci">
        <title>De novo assembly of a long-read Amblyomma americanum tick genome.</title>
        <authorList>
            <person name="Chou S."/>
            <person name="Poskanzer K.E."/>
            <person name="Rollins M."/>
            <person name="Thuy-Boun P.S."/>
        </authorList>
    </citation>
    <scope>NUCLEOTIDE SEQUENCE [LARGE SCALE GENOMIC DNA]</scope>
    <source>
        <strain evidence="8">F_SG_1</strain>
        <tissue evidence="8">Salivary glands</tissue>
    </source>
</reference>
<dbReference type="PANTHER" id="PTHR22762:SF131">
    <property type="entry name" value="GLYCOSIDE HYDROLASE FAMILY 31 N-TERMINAL DOMAIN-CONTAINING PROTEIN"/>
    <property type="match status" value="1"/>
</dbReference>
<dbReference type="CDD" id="cd00111">
    <property type="entry name" value="Trefoil"/>
    <property type="match status" value="1"/>
</dbReference>
<dbReference type="InterPro" id="IPR017957">
    <property type="entry name" value="P_trefoil_CS"/>
</dbReference>
<comment type="caution">
    <text evidence="5">Lacks conserved residue(s) required for the propagation of feature annotation.</text>
</comment>
<evidence type="ECO:0000313" key="9">
    <source>
        <dbReference type="Proteomes" id="UP001321473"/>
    </source>
</evidence>
<accession>A0AAQ4D4V1</accession>
<comment type="subcellular location">
    <subcellularLocation>
        <location evidence="1">Endomembrane system</location>
    </subcellularLocation>
</comment>
<dbReference type="Pfam" id="PF13802">
    <property type="entry name" value="Gal_mutarotas_2"/>
    <property type="match status" value="1"/>
</dbReference>
<sequence>MFNHSSHLDPDSGAIGPRPCNSHSRACTSVDAAARFDCHPDPGLSRASCEWRGCCYLQNASSEGGPACYFPTGYVGYKMTHWKDSPSGVSLSHMIRVRPSGLPEDASQINVRAALHTSQIARLTVTSPEDIYRTNVPTVPEKREPASQALGVYTTRMGDVVVYRRSDGQILFETDIARLVYTPRLVQLVTLVPTTHLYGFGEGRGRLLRNITQPHAAFNRDLLALNDTRYLFHGSHPFYMGFDRMGTSFGVYFRTSAIYEVLGHSMPALTFRSLGSQVDVFVLGGPTPADVVRQYLDVVGRPAMPPLWATGLHASMPRVPPPTMEEGNHLVPLLSRGNYRVEPAGNITGHIVDSSAPRYDMYLSKVLKALYLRSPMDGLWLDNNEPTLGTGEPPGGCAMDGWDILPYTPRVLLSEGPLDLGTLCMSQQLGSGPHLLAHNALPYEQAQAAYGVLAQLSGERPFIVSRASYSGIGKFAGHVIHGLLPTWEDLRLSVPMLLTASLLGMPLSGAELCGDGFTLSSPADQELCVTWFSLAVFYPLLRTSNGELFLTQKSRLRRAYLPEGTWYNFYNGALVRSSLYGEYWHLYHGSHRVLLLLRGGHVLVTSAPPPFAIS</sequence>
<evidence type="ECO:0000256" key="4">
    <source>
        <dbReference type="ARBA" id="ARBA00023157"/>
    </source>
</evidence>
<dbReference type="CDD" id="cd14752">
    <property type="entry name" value="GH31_N"/>
    <property type="match status" value="1"/>
</dbReference>
<evidence type="ECO:0000256" key="6">
    <source>
        <dbReference type="RuleBase" id="RU361185"/>
    </source>
</evidence>
<dbReference type="GO" id="GO:0012505">
    <property type="term" value="C:endomembrane system"/>
    <property type="evidence" value="ECO:0007669"/>
    <property type="project" value="UniProtKB-SubCell"/>
</dbReference>
<dbReference type="PANTHER" id="PTHR22762">
    <property type="entry name" value="ALPHA-GLUCOSIDASE"/>
    <property type="match status" value="1"/>
</dbReference>
<dbReference type="SMART" id="SM00018">
    <property type="entry name" value="PD"/>
    <property type="match status" value="1"/>
</dbReference>
<comment type="caution">
    <text evidence="8">The sequence shown here is derived from an EMBL/GenBank/DDBJ whole genome shotgun (WGS) entry which is preliminary data.</text>
</comment>
<dbReference type="GO" id="GO:0030246">
    <property type="term" value="F:carbohydrate binding"/>
    <property type="evidence" value="ECO:0007669"/>
    <property type="project" value="InterPro"/>
</dbReference>
<evidence type="ECO:0000256" key="1">
    <source>
        <dbReference type="ARBA" id="ARBA00004308"/>
    </source>
</evidence>
<organism evidence="8 9">
    <name type="scientific">Amblyomma americanum</name>
    <name type="common">Lone star tick</name>
    <dbReference type="NCBI Taxonomy" id="6943"/>
    <lineage>
        <taxon>Eukaryota</taxon>
        <taxon>Metazoa</taxon>
        <taxon>Ecdysozoa</taxon>
        <taxon>Arthropoda</taxon>
        <taxon>Chelicerata</taxon>
        <taxon>Arachnida</taxon>
        <taxon>Acari</taxon>
        <taxon>Parasitiformes</taxon>
        <taxon>Ixodida</taxon>
        <taxon>Ixodoidea</taxon>
        <taxon>Ixodidae</taxon>
        <taxon>Amblyomminae</taxon>
        <taxon>Amblyomma</taxon>
    </lineage>
</organism>
<dbReference type="InterPro" id="IPR000322">
    <property type="entry name" value="Glyco_hydro_31_TIM"/>
</dbReference>
<dbReference type="Gene3D" id="3.20.20.80">
    <property type="entry name" value="Glycosidases"/>
    <property type="match status" value="1"/>
</dbReference>
<keyword evidence="9" id="KW-1185">Reference proteome</keyword>
<protein>
    <recommendedName>
        <fullName evidence="7">P-type domain-containing protein</fullName>
    </recommendedName>
</protein>
<dbReference type="InterPro" id="IPR025887">
    <property type="entry name" value="Glyco_hydro_31_N_dom"/>
</dbReference>
<dbReference type="InterPro" id="IPR000519">
    <property type="entry name" value="P_trefoil_dom"/>
</dbReference>
<dbReference type="InterPro" id="IPR011013">
    <property type="entry name" value="Gal_mutarotase_sf_dom"/>
</dbReference>
<keyword evidence="6" id="KW-0326">Glycosidase</keyword>
<dbReference type="Pfam" id="PF00088">
    <property type="entry name" value="Trefoil"/>
    <property type="match status" value="1"/>
</dbReference>
<keyword evidence="6" id="KW-0378">Hydrolase</keyword>
<dbReference type="PROSITE" id="PS51448">
    <property type="entry name" value="P_TREFOIL_2"/>
    <property type="match status" value="1"/>
</dbReference>
<keyword evidence="3" id="KW-0472">Membrane</keyword>
<dbReference type="Gene3D" id="2.60.40.1760">
    <property type="entry name" value="glycosyl hydrolase (family 31)"/>
    <property type="match status" value="1"/>
</dbReference>
<gene>
    <name evidence="8" type="ORF">V5799_004873</name>
</gene>
<evidence type="ECO:0000256" key="5">
    <source>
        <dbReference type="PROSITE-ProRule" id="PRU00779"/>
    </source>
</evidence>
<feature type="domain" description="P-type" evidence="7">
    <location>
        <begin position="25"/>
        <end position="72"/>
    </location>
</feature>